<dbReference type="Proteomes" id="UP000238937">
    <property type="component" value="Unassembled WGS sequence"/>
</dbReference>
<dbReference type="OrthoDB" id="9813067at2"/>
<proteinExistence type="predicted"/>
<evidence type="ECO:0000313" key="1">
    <source>
        <dbReference type="EMBL" id="PSB57446.1"/>
    </source>
</evidence>
<evidence type="ECO:0000313" key="2">
    <source>
        <dbReference type="Proteomes" id="UP000238937"/>
    </source>
</evidence>
<dbReference type="RefSeq" id="WP_106302703.1">
    <property type="nucleotide sequence ID" value="NZ_PVWO01000076.1"/>
</dbReference>
<organism evidence="1 2">
    <name type="scientific">Chamaesiphon polymorphus CCALA 037</name>
    <dbReference type="NCBI Taxonomy" id="2107692"/>
    <lineage>
        <taxon>Bacteria</taxon>
        <taxon>Bacillati</taxon>
        <taxon>Cyanobacteriota</taxon>
        <taxon>Cyanophyceae</taxon>
        <taxon>Gomontiellales</taxon>
        <taxon>Chamaesiphonaceae</taxon>
        <taxon>Chamaesiphon</taxon>
    </lineage>
</organism>
<name>A0A2T1GIA2_9CYAN</name>
<keyword evidence="2" id="KW-1185">Reference proteome</keyword>
<protein>
    <submittedName>
        <fullName evidence="1">Uncharacterized protein</fullName>
    </submittedName>
</protein>
<reference evidence="1 2" key="1">
    <citation type="submission" date="2018-03" db="EMBL/GenBank/DDBJ databases">
        <title>The ancient ancestry and fast evolution of plastids.</title>
        <authorList>
            <person name="Moore K.R."/>
            <person name="Magnabosco C."/>
            <person name="Momper L."/>
            <person name="Gold D.A."/>
            <person name="Bosak T."/>
            <person name="Fournier G.P."/>
        </authorList>
    </citation>
    <scope>NUCLEOTIDE SEQUENCE [LARGE SCALE GENOMIC DNA]</scope>
    <source>
        <strain evidence="1 2">CCALA 037</strain>
    </source>
</reference>
<dbReference type="EMBL" id="PVWO01000076">
    <property type="protein sequence ID" value="PSB57446.1"/>
    <property type="molecule type" value="Genomic_DNA"/>
</dbReference>
<dbReference type="AlphaFoldDB" id="A0A2T1GIA2"/>
<comment type="caution">
    <text evidence="1">The sequence shown here is derived from an EMBL/GenBank/DDBJ whole genome shotgun (WGS) entry which is preliminary data.</text>
</comment>
<sequence>MTNLHTESAFQQAIEAAERLSVDERLMLLEVLQQRIQQTKRQELVSEIAAVREEYHAGNVRFGSVGDFMAELDEA</sequence>
<gene>
    <name evidence="1" type="ORF">C7B77_08300</name>
</gene>
<accession>A0A2T1GIA2</accession>